<accession>A0ABT2NL41</accession>
<evidence type="ECO:0000313" key="1">
    <source>
        <dbReference type="EMBL" id="MCT8328264.1"/>
    </source>
</evidence>
<evidence type="ECO:0000313" key="2">
    <source>
        <dbReference type="Proteomes" id="UP001205601"/>
    </source>
</evidence>
<reference evidence="2" key="1">
    <citation type="submission" date="2023-07" db="EMBL/GenBank/DDBJ databases">
        <title>Defluviimonas sediminis sp. nov., isolated from mangrove sediment.</title>
        <authorList>
            <person name="Liu L."/>
            <person name="Li J."/>
            <person name="Huang Y."/>
            <person name="Pan J."/>
            <person name="Li M."/>
        </authorList>
    </citation>
    <scope>NUCLEOTIDE SEQUENCE [LARGE SCALE GENOMIC DNA]</scope>
    <source>
        <strain evidence="2">FT324</strain>
    </source>
</reference>
<dbReference type="EMBL" id="JAOCQF010000001">
    <property type="protein sequence ID" value="MCT8328264.1"/>
    <property type="molecule type" value="Genomic_DNA"/>
</dbReference>
<dbReference type="Proteomes" id="UP001205601">
    <property type="component" value="Unassembled WGS sequence"/>
</dbReference>
<protein>
    <submittedName>
        <fullName evidence="1">Uncharacterized protein</fullName>
    </submittedName>
</protein>
<comment type="caution">
    <text evidence="1">The sequence shown here is derived from an EMBL/GenBank/DDBJ whole genome shotgun (WGS) entry which is preliminary data.</text>
</comment>
<organism evidence="1 2">
    <name type="scientific">Albidovulum sediminis</name>
    <dbReference type="NCBI Taxonomy" id="3066345"/>
    <lineage>
        <taxon>Bacteria</taxon>
        <taxon>Pseudomonadati</taxon>
        <taxon>Pseudomonadota</taxon>
        <taxon>Alphaproteobacteria</taxon>
        <taxon>Rhodobacterales</taxon>
        <taxon>Paracoccaceae</taxon>
        <taxon>Albidovulum</taxon>
    </lineage>
</organism>
<dbReference type="RefSeq" id="WP_261493702.1">
    <property type="nucleotide sequence ID" value="NZ_JAOCQF010000001.1"/>
</dbReference>
<proteinExistence type="predicted"/>
<gene>
    <name evidence="1" type="ORF">N5I32_01925</name>
</gene>
<keyword evidence="2" id="KW-1185">Reference proteome</keyword>
<name>A0ABT2NL41_9RHOB</name>
<sequence length="135" mass="14718">MNQQARLANLSRPGLAWEDIACRLECAERLAEAIADAHPDDAAQLMTAALLDHAARSPVGDVFLNAEEDARWWASIAPPHQLVAVLAATLDALGSKALHLKMRKQLFLTLWKSFPTADRQNFVDYAAGQGRGATE</sequence>